<evidence type="ECO:0000313" key="1">
    <source>
        <dbReference type="EMBL" id="QBM90991.1"/>
    </source>
</evidence>
<name>A0A4P6XXR2_9ASCO</name>
<reference evidence="2" key="1">
    <citation type="submission" date="2019-03" db="EMBL/GenBank/DDBJ databases">
        <title>Snf2 controls pulcherriminic acid biosynthesis and connects pigmentation and antifungal activity of the yeast Metschnikowia pulcherrima.</title>
        <authorList>
            <person name="Gore-Lloyd D."/>
            <person name="Sumann I."/>
            <person name="Brachmann A.O."/>
            <person name="Schneeberger K."/>
            <person name="Ortiz-Merino R.A."/>
            <person name="Moreno-Beltran M."/>
            <person name="Schlaefli M."/>
            <person name="Kirner P."/>
            <person name="Santos Kron A."/>
            <person name="Wolfe K.H."/>
            <person name="Piel J."/>
            <person name="Ahrens C.H."/>
            <person name="Henk D."/>
            <person name="Freimoser F.M."/>
        </authorList>
    </citation>
    <scope>NUCLEOTIDE SEQUENCE [LARGE SCALE GENOMIC DNA]</scope>
    <source>
        <strain evidence="2">APC 1.2</strain>
    </source>
</reference>
<evidence type="ECO:0000313" key="2">
    <source>
        <dbReference type="Proteomes" id="UP000292447"/>
    </source>
</evidence>
<dbReference type="Proteomes" id="UP000292447">
    <property type="component" value="Chromosome VII"/>
</dbReference>
<sequence>MMSTVKFALLVSSFYLVVAFPIYITTLDKPSLSLNGELLKSEHLFQFGNKTLHFHANDETRLVEMVSIRLDKVYNDSKLLNDQHAIEPAKLEAQLNQLKKSLYDIGDFVTMERLSDKQIDKKLVFIGNFVTALEYYAQKRTNFSDKRFNGAELAFRVIDIHSKLHNFYDSQGRPDATIKDFRKRVFSLYCDLALVEANYKLLEKEMVLSLRQDFKKEVKDTRDMFLDLQPDLAAGTVPGGYCPQASTG</sequence>
<accession>A0A4P6XXR2</accession>
<dbReference type="AlphaFoldDB" id="A0A4P6XXR2"/>
<proteinExistence type="predicted"/>
<keyword evidence="2" id="KW-1185">Reference proteome</keyword>
<protein>
    <submittedName>
        <fullName evidence="1">Uncharacterized protein</fullName>
    </submittedName>
</protein>
<dbReference type="EMBL" id="CP034462">
    <property type="protein sequence ID" value="QBM90991.1"/>
    <property type="molecule type" value="Genomic_DNA"/>
</dbReference>
<gene>
    <name evidence="1" type="ORF">METSCH_G00310</name>
</gene>
<organism evidence="1 2">
    <name type="scientific">Metschnikowia aff. pulcherrima</name>
    <dbReference type="NCBI Taxonomy" id="2163413"/>
    <lineage>
        <taxon>Eukaryota</taxon>
        <taxon>Fungi</taxon>
        <taxon>Dikarya</taxon>
        <taxon>Ascomycota</taxon>
        <taxon>Saccharomycotina</taxon>
        <taxon>Pichiomycetes</taxon>
        <taxon>Metschnikowiaceae</taxon>
        <taxon>Metschnikowia</taxon>
    </lineage>
</organism>